<dbReference type="AlphaFoldDB" id="A0A1F7WM56"/>
<evidence type="ECO:0000313" key="11">
    <source>
        <dbReference type="Proteomes" id="UP000177091"/>
    </source>
</evidence>
<dbReference type="InterPro" id="IPR003004">
    <property type="entry name" value="GspF/PilC"/>
</dbReference>
<keyword evidence="6 8" id="KW-1133">Transmembrane helix</keyword>
<feature type="domain" description="Type II secretion system protein GspF" evidence="9">
    <location>
        <begin position="273"/>
        <end position="395"/>
    </location>
</feature>
<keyword evidence="7 8" id="KW-0472">Membrane</keyword>
<evidence type="ECO:0000313" key="10">
    <source>
        <dbReference type="EMBL" id="OGM03926.1"/>
    </source>
</evidence>
<evidence type="ECO:0000256" key="5">
    <source>
        <dbReference type="ARBA" id="ARBA00022692"/>
    </source>
</evidence>
<dbReference type="PRINTS" id="PR00812">
    <property type="entry name" value="BCTERIALGSPF"/>
</dbReference>
<comment type="subcellular location">
    <subcellularLocation>
        <location evidence="1">Cell inner membrane</location>
        <topology evidence="1">Multi-pass membrane protein</topology>
    </subcellularLocation>
</comment>
<reference evidence="10 11" key="1">
    <citation type="journal article" date="2016" name="Nat. Commun.">
        <title>Thousands of microbial genomes shed light on interconnected biogeochemical processes in an aquifer system.</title>
        <authorList>
            <person name="Anantharaman K."/>
            <person name="Brown C.T."/>
            <person name="Hug L.A."/>
            <person name="Sharon I."/>
            <person name="Castelle C.J."/>
            <person name="Probst A.J."/>
            <person name="Thomas B.C."/>
            <person name="Singh A."/>
            <person name="Wilkins M.J."/>
            <person name="Karaoz U."/>
            <person name="Brodie E.L."/>
            <person name="Williams K.H."/>
            <person name="Hubbard S.S."/>
            <person name="Banfield J.F."/>
        </authorList>
    </citation>
    <scope>NUCLEOTIDE SEQUENCE [LARGE SCALE GENOMIC DNA]</scope>
</reference>
<feature type="transmembrane region" description="Helical" evidence="8">
    <location>
        <begin position="213"/>
        <end position="237"/>
    </location>
</feature>
<organism evidence="10 11">
    <name type="scientific">Candidatus Woesebacteria bacterium GWA1_42_12</name>
    <dbReference type="NCBI Taxonomy" id="1802472"/>
    <lineage>
        <taxon>Bacteria</taxon>
        <taxon>Candidatus Woeseibacteriota</taxon>
    </lineage>
</organism>
<accession>A0A1F7WM56</accession>
<evidence type="ECO:0000259" key="9">
    <source>
        <dbReference type="Pfam" id="PF00482"/>
    </source>
</evidence>
<feature type="transmembrane region" description="Helical" evidence="8">
    <location>
        <begin position="167"/>
        <end position="193"/>
    </location>
</feature>
<dbReference type="PANTHER" id="PTHR30012">
    <property type="entry name" value="GENERAL SECRETION PATHWAY PROTEIN"/>
    <property type="match status" value="1"/>
</dbReference>
<keyword evidence="3" id="KW-1003">Cell membrane</keyword>
<dbReference type="InterPro" id="IPR042094">
    <property type="entry name" value="T2SS_GspF_sf"/>
</dbReference>
<dbReference type="PANTHER" id="PTHR30012:SF0">
    <property type="entry name" value="TYPE II SECRETION SYSTEM PROTEIN F-RELATED"/>
    <property type="match status" value="1"/>
</dbReference>
<feature type="transmembrane region" description="Helical" evidence="8">
    <location>
        <begin position="376"/>
        <end position="397"/>
    </location>
</feature>
<comment type="similarity">
    <text evidence="2">Belongs to the GSP F family.</text>
</comment>
<evidence type="ECO:0000256" key="3">
    <source>
        <dbReference type="ARBA" id="ARBA00022475"/>
    </source>
</evidence>
<keyword evidence="5 8" id="KW-0812">Transmembrane</keyword>
<dbReference type="GO" id="GO:0015628">
    <property type="term" value="P:protein secretion by the type II secretion system"/>
    <property type="evidence" value="ECO:0007669"/>
    <property type="project" value="TreeGrafter"/>
</dbReference>
<protein>
    <recommendedName>
        <fullName evidence="9">Type II secretion system protein GspF domain-containing protein</fullName>
    </recommendedName>
</protein>
<evidence type="ECO:0000256" key="8">
    <source>
        <dbReference type="SAM" id="Phobius"/>
    </source>
</evidence>
<dbReference type="Proteomes" id="UP000177091">
    <property type="component" value="Unassembled WGS sequence"/>
</dbReference>
<gene>
    <name evidence="10" type="ORF">A2112_00625</name>
</gene>
<name>A0A1F7WM56_9BACT</name>
<proteinExistence type="inferred from homology"/>
<sequence length="403" mass="44306">MRRYRYKAKNRNGEVVAGEVEASSALLAAKLVRQKGLVVFSLIPLSQNPLDLIAKLRDRITFGDLTVFTRQLATMINAGLPLTEALLILRSQSKASLQKVVGQVLADVEGGLALSSAMAKHPKIFTASYVALVRSGELGGLLDEVLVRLADNMEKEQEFRGKVRGALIYPAIIVVGMFIVGFIMMIFVIPRLLSLYTEFGARIELPLPTRVLIFVSGILTKFWPIFLILAGAVAYGYQMYRKTPKGRRKTDELLFKIPIWGELQRQVVLTELTRTMSLMVGAGVSILEGLTISAEVVSNTVMSDALKDVAKQVEKGFPVAYSFAKHPEAFPFLLSQMISVGEETGKMDEVLSKVSHIFEVESDQKVKALTSAIEPVIMIFLGVGVGFLVVAIILPIYNLTTQL</sequence>
<dbReference type="InterPro" id="IPR018076">
    <property type="entry name" value="T2SS_GspF_dom"/>
</dbReference>
<dbReference type="GO" id="GO:0005886">
    <property type="term" value="C:plasma membrane"/>
    <property type="evidence" value="ECO:0007669"/>
    <property type="project" value="UniProtKB-SubCell"/>
</dbReference>
<evidence type="ECO:0000256" key="4">
    <source>
        <dbReference type="ARBA" id="ARBA00022519"/>
    </source>
</evidence>
<feature type="domain" description="Type II secretion system protein GspF" evidence="9">
    <location>
        <begin position="68"/>
        <end position="190"/>
    </location>
</feature>
<evidence type="ECO:0000256" key="7">
    <source>
        <dbReference type="ARBA" id="ARBA00023136"/>
    </source>
</evidence>
<evidence type="ECO:0000256" key="2">
    <source>
        <dbReference type="ARBA" id="ARBA00005745"/>
    </source>
</evidence>
<evidence type="ECO:0000256" key="1">
    <source>
        <dbReference type="ARBA" id="ARBA00004429"/>
    </source>
</evidence>
<dbReference type="EMBL" id="MGFK01000026">
    <property type="protein sequence ID" value="OGM03926.1"/>
    <property type="molecule type" value="Genomic_DNA"/>
</dbReference>
<comment type="caution">
    <text evidence="10">The sequence shown here is derived from an EMBL/GenBank/DDBJ whole genome shotgun (WGS) entry which is preliminary data.</text>
</comment>
<evidence type="ECO:0000256" key="6">
    <source>
        <dbReference type="ARBA" id="ARBA00022989"/>
    </source>
</evidence>
<dbReference type="FunFam" id="1.20.81.30:FF:000001">
    <property type="entry name" value="Type II secretion system protein F"/>
    <property type="match status" value="2"/>
</dbReference>
<dbReference type="Gene3D" id="1.20.81.30">
    <property type="entry name" value="Type II secretion system (T2SS), domain F"/>
    <property type="match status" value="2"/>
</dbReference>
<keyword evidence="4" id="KW-0997">Cell inner membrane</keyword>
<dbReference type="Pfam" id="PF00482">
    <property type="entry name" value="T2SSF"/>
    <property type="match status" value="2"/>
</dbReference>